<gene>
    <name evidence="2" type="ORF">Acr_08g0016670</name>
</gene>
<comment type="caution">
    <text evidence="2">The sequence shown here is derived from an EMBL/GenBank/DDBJ whole genome shotgun (WGS) entry which is preliminary data.</text>
</comment>
<feature type="compositionally biased region" description="Basic and acidic residues" evidence="1">
    <location>
        <begin position="16"/>
        <end position="25"/>
    </location>
</feature>
<feature type="region of interest" description="Disordered" evidence="1">
    <location>
        <begin position="87"/>
        <end position="110"/>
    </location>
</feature>
<feature type="compositionally biased region" description="Basic residues" evidence="1">
    <location>
        <begin position="232"/>
        <end position="241"/>
    </location>
</feature>
<feature type="compositionally biased region" description="Polar residues" evidence="1">
    <location>
        <begin position="44"/>
        <end position="61"/>
    </location>
</feature>
<organism evidence="2 3">
    <name type="scientific">Actinidia rufa</name>
    <dbReference type="NCBI Taxonomy" id="165716"/>
    <lineage>
        <taxon>Eukaryota</taxon>
        <taxon>Viridiplantae</taxon>
        <taxon>Streptophyta</taxon>
        <taxon>Embryophyta</taxon>
        <taxon>Tracheophyta</taxon>
        <taxon>Spermatophyta</taxon>
        <taxon>Magnoliopsida</taxon>
        <taxon>eudicotyledons</taxon>
        <taxon>Gunneridae</taxon>
        <taxon>Pentapetalae</taxon>
        <taxon>asterids</taxon>
        <taxon>Ericales</taxon>
        <taxon>Actinidiaceae</taxon>
        <taxon>Actinidia</taxon>
    </lineage>
</organism>
<keyword evidence="3" id="KW-1185">Reference proteome</keyword>
<dbReference type="PANTHER" id="PTHR34952">
    <property type="entry name" value="OS05G0113500 PROTEIN"/>
    <property type="match status" value="1"/>
</dbReference>
<feature type="region of interest" description="Disordered" evidence="1">
    <location>
        <begin position="186"/>
        <end position="262"/>
    </location>
</feature>
<name>A0A7J0F3K5_9ERIC</name>
<dbReference type="EMBL" id="BJWL01000008">
    <property type="protein sequence ID" value="GFY93271.1"/>
    <property type="molecule type" value="Genomic_DNA"/>
</dbReference>
<dbReference type="OrthoDB" id="2016966at2759"/>
<protein>
    <submittedName>
        <fullName evidence="2">Uncharacterized protein</fullName>
    </submittedName>
</protein>
<evidence type="ECO:0000256" key="1">
    <source>
        <dbReference type="SAM" id="MobiDB-lite"/>
    </source>
</evidence>
<accession>A0A7J0F3K5</accession>
<evidence type="ECO:0000313" key="2">
    <source>
        <dbReference type="EMBL" id="GFY93271.1"/>
    </source>
</evidence>
<dbReference type="PANTHER" id="PTHR34952:SF2">
    <property type="entry name" value="OS05G0113500 PROTEIN"/>
    <property type="match status" value="1"/>
</dbReference>
<dbReference type="Proteomes" id="UP000585474">
    <property type="component" value="Unassembled WGS sequence"/>
</dbReference>
<evidence type="ECO:0000313" key="3">
    <source>
        <dbReference type="Proteomes" id="UP000585474"/>
    </source>
</evidence>
<reference evidence="2 3" key="1">
    <citation type="submission" date="2019-07" db="EMBL/GenBank/DDBJ databases">
        <title>De Novo Assembly of kiwifruit Actinidia rufa.</title>
        <authorList>
            <person name="Sugita-Konishi S."/>
            <person name="Sato K."/>
            <person name="Mori E."/>
            <person name="Abe Y."/>
            <person name="Kisaki G."/>
            <person name="Hamano K."/>
            <person name="Suezawa K."/>
            <person name="Otani M."/>
            <person name="Fukuda T."/>
            <person name="Manabe T."/>
            <person name="Gomi K."/>
            <person name="Tabuchi M."/>
            <person name="Akimitsu K."/>
            <person name="Kataoka I."/>
        </authorList>
    </citation>
    <scope>NUCLEOTIDE SEQUENCE [LARGE SCALE GENOMIC DNA]</scope>
    <source>
        <strain evidence="3">cv. Fuchu</strain>
    </source>
</reference>
<sequence length="315" mass="34333">MMGIGSPVDTLVSDVNRSHDLKQLHPEPSPCNPGVMEGDGLELASNNILPQSSDKTGNSNVQKEDEYEENQIKSTILTSGKCFAKGATSPRFSDTVSVDGEDEEGEDEKGNNLNAVILKQNDCEPSKPAHALPIPLPELCLSGSYRGRLPYLPDCCVGAGEMYCSKHEREYTHEKLTPLMLVSAMKGSREKRGKPPKKLTVSWAPDVYDPPPSAPTSVRINKPRSKSESKKNGKSKHKGKSSKGASSKDKRQVRKHGGSSNKCYRLLDDFDKLVDYNEPTTELGDFDVGSPVSYCGSSFLKKSVTKLHFSVAEAS</sequence>
<proteinExistence type="predicted"/>
<dbReference type="AlphaFoldDB" id="A0A7J0F3K5"/>
<feature type="region of interest" description="Disordered" evidence="1">
    <location>
        <begin position="1"/>
        <end position="68"/>
    </location>
</feature>